<sequence length="295" mass="31782">MMGGLGIVLGIDCIAYPNRSTPAHTKRSRRVGVILIALGILFPMLISTWLVGRMELATFRDMGIYADNVRIIATPEEFRVIKAAAAKIDAPIFSCSVEGTQDFAVDGMRVWWHGPGDRSLIAIPGDKAGAPDKARIEVRREGIRIVRESKSGEISHCVNLDTQILFEGGRSELTPQGTAIISQLGTEQKARMKSAGLAISNIVVTGHADRRIPQEAGLTNQKLSEDRARAVADELAKSLGLGKDDKRISSAGKGSLSASATCPATMTGKALDECMAPDRRVDIKIFMNNADRRDG</sequence>
<comment type="caution">
    <text evidence="4">The sequence shown here is derived from an EMBL/GenBank/DDBJ whole genome shotgun (WGS) entry which is preliminary data.</text>
</comment>
<dbReference type="InterPro" id="IPR036737">
    <property type="entry name" value="OmpA-like_sf"/>
</dbReference>
<proteinExistence type="predicted"/>
<protein>
    <submittedName>
        <fullName evidence="4">OmpA family protein</fullName>
    </submittedName>
</protein>
<dbReference type="PROSITE" id="PS51123">
    <property type="entry name" value="OMPA_2"/>
    <property type="match status" value="1"/>
</dbReference>
<evidence type="ECO:0000256" key="1">
    <source>
        <dbReference type="PROSITE-ProRule" id="PRU00473"/>
    </source>
</evidence>
<dbReference type="CDD" id="cd07185">
    <property type="entry name" value="OmpA_C-like"/>
    <property type="match status" value="1"/>
</dbReference>
<dbReference type="PANTHER" id="PTHR30329">
    <property type="entry name" value="STATOR ELEMENT OF FLAGELLAR MOTOR COMPLEX"/>
    <property type="match status" value="1"/>
</dbReference>
<reference evidence="4 5" key="1">
    <citation type="submission" date="2020-03" db="EMBL/GenBank/DDBJ databases">
        <authorList>
            <person name="Lai Q."/>
        </authorList>
    </citation>
    <scope>NUCLEOTIDE SEQUENCE [LARGE SCALE GENOMIC DNA]</scope>
    <source>
        <strain evidence="4 5">CCUG 25036</strain>
    </source>
</reference>
<dbReference type="GO" id="GO:0016020">
    <property type="term" value="C:membrane"/>
    <property type="evidence" value="ECO:0007669"/>
    <property type="project" value="UniProtKB-UniRule"/>
</dbReference>
<dbReference type="InterPro" id="IPR006665">
    <property type="entry name" value="OmpA-like"/>
</dbReference>
<dbReference type="Pfam" id="PF00691">
    <property type="entry name" value="OmpA"/>
    <property type="match status" value="1"/>
</dbReference>
<feature type="transmembrane region" description="Helical" evidence="2">
    <location>
        <begin position="31"/>
        <end position="52"/>
    </location>
</feature>
<dbReference type="EMBL" id="JAARLZ010000001">
    <property type="protein sequence ID" value="NII05120.1"/>
    <property type="molecule type" value="Genomic_DNA"/>
</dbReference>
<dbReference type="InterPro" id="IPR050330">
    <property type="entry name" value="Bact_OuterMem_StrucFunc"/>
</dbReference>
<evidence type="ECO:0000259" key="3">
    <source>
        <dbReference type="PROSITE" id="PS51123"/>
    </source>
</evidence>
<evidence type="ECO:0000313" key="5">
    <source>
        <dbReference type="Proteomes" id="UP000490980"/>
    </source>
</evidence>
<name>A0A7X5ZH11_9GAMM</name>
<keyword evidence="2" id="KW-1133">Transmembrane helix</keyword>
<organism evidence="4 5">
    <name type="scientific">Luteibacter anthropi</name>
    <dbReference type="NCBI Taxonomy" id="564369"/>
    <lineage>
        <taxon>Bacteria</taxon>
        <taxon>Pseudomonadati</taxon>
        <taxon>Pseudomonadota</taxon>
        <taxon>Gammaproteobacteria</taxon>
        <taxon>Lysobacterales</taxon>
        <taxon>Rhodanobacteraceae</taxon>
        <taxon>Luteibacter</taxon>
    </lineage>
</organism>
<dbReference type="Gene3D" id="3.30.1330.60">
    <property type="entry name" value="OmpA-like domain"/>
    <property type="match status" value="1"/>
</dbReference>
<dbReference type="Proteomes" id="UP000490980">
    <property type="component" value="Unassembled WGS sequence"/>
</dbReference>
<keyword evidence="5" id="KW-1185">Reference proteome</keyword>
<dbReference type="PANTHER" id="PTHR30329:SF21">
    <property type="entry name" value="LIPOPROTEIN YIAD-RELATED"/>
    <property type="match status" value="1"/>
</dbReference>
<keyword evidence="1 2" id="KW-0472">Membrane</keyword>
<keyword evidence="2" id="KW-0812">Transmembrane</keyword>
<accession>A0A7X5ZH11</accession>
<evidence type="ECO:0000313" key="4">
    <source>
        <dbReference type="EMBL" id="NII05120.1"/>
    </source>
</evidence>
<gene>
    <name evidence="4" type="ORF">HBF25_01815</name>
</gene>
<feature type="domain" description="OmpA-like" evidence="3">
    <location>
        <begin position="153"/>
        <end position="289"/>
    </location>
</feature>
<dbReference type="AlphaFoldDB" id="A0A7X5ZH11"/>
<dbReference type="SUPFAM" id="SSF103088">
    <property type="entry name" value="OmpA-like"/>
    <property type="match status" value="1"/>
</dbReference>
<evidence type="ECO:0000256" key="2">
    <source>
        <dbReference type="SAM" id="Phobius"/>
    </source>
</evidence>